<dbReference type="EMBL" id="QKMR01000004">
    <property type="protein sequence ID" value="PYG89178.1"/>
    <property type="molecule type" value="Genomic_DNA"/>
</dbReference>
<dbReference type="AlphaFoldDB" id="A0A318XPU7"/>
<dbReference type="GO" id="GO:0016810">
    <property type="term" value="F:hydrolase activity, acting on carbon-nitrogen (but not peptide) bonds"/>
    <property type="evidence" value="ECO:0007669"/>
    <property type="project" value="InterPro"/>
</dbReference>
<feature type="domain" description="NodB homology" evidence="3">
    <location>
        <begin position="11"/>
        <end position="268"/>
    </location>
</feature>
<evidence type="ECO:0000256" key="2">
    <source>
        <dbReference type="ARBA" id="ARBA00022729"/>
    </source>
</evidence>
<gene>
    <name evidence="4" type="ORF">LY28_01001</name>
</gene>
<dbReference type="SUPFAM" id="SSF88713">
    <property type="entry name" value="Glycoside hydrolase/deacetylase"/>
    <property type="match status" value="1"/>
</dbReference>
<accession>A0A318XPU7</accession>
<comment type="subcellular location">
    <subcellularLocation>
        <location evidence="1">Secreted</location>
    </subcellularLocation>
</comment>
<dbReference type="PROSITE" id="PS51677">
    <property type="entry name" value="NODB"/>
    <property type="match status" value="1"/>
</dbReference>
<dbReference type="OrthoDB" id="43281at2"/>
<dbReference type="Pfam" id="PF01522">
    <property type="entry name" value="Polysacc_deac_1"/>
    <property type="match status" value="1"/>
</dbReference>
<keyword evidence="2" id="KW-0732">Signal</keyword>
<keyword evidence="5" id="KW-1185">Reference proteome</keyword>
<reference evidence="4 5" key="1">
    <citation type="submission" date="2018-06" db="EMBL/GenBank/DDBJ databases">
        <title>Genomic Encyclopedia of Type Strains, Phase I: the one thousand microbial genomes (KMG-I) project.</title>
        <authorList>
            <person name="Kyrpides N."/>
        </authorList>
    </citation>
    <scope>NUCLEOTIDE SEQUENCE [LARGE SCALE GENOMIC DNA]</scope>
    <source>
        <strain evidence="4 5">DSM 19573</strain>
    </source>
</reference>
<protein>
    <submittedName>
        <fullName evidence="4">Polysaccharide deacetylase</fullName>
    </submittedName>
</protein>
<evidence type="ECO:0000256" key="1">
    <source>
        <dbReference type="ARBA" id="ARBA00004613"/>
    </source>
</evidence>
<dbReference type="InterPro" id="IPR051398">
    <property type="entry name" value="Polysacch_Deacetylase"/>
</dbReference>
<dbReference type="InterPro" id="IPR002509">
    <property type="entry name" value="NODB_dom"/>
</dbReference>
<sequence length="268" mass="31280">MSFELYYPFGKKKAMTFSYDDGQIHDRRLVGIFNKYRMKATFHLNSGTIGTEGFISREELPSLYEGHEVSCHGVSHPHLTHLSKEEIVYEIWEDRRYFESLVKYPVRGMSYPFGEYDDIVVKSLEVLGITYSRTVNTTDCFLLPGNFLEWNPTCHHNDNIMSKLNSFKNQPHWAALSLFYIYGHSFEFPMQNNWELIEEFCEKAAYDPDVWYATNIEIKDYICAMRQLIFNVDQTLVYNPTCIPVWIGAGQRIIEVKSGLTVILDQLS</sequence>
<dbReference type="GO" id="GO:0005576">
    <property type="term" value="C:extracellular region"/>
    <property type="evidence" value="ECO:0007669"/>
    <property type="project" value="UniProtKB-SubCell"/>
</dbReference>
<comment type="caution">
    <text evidence="4">The sequence shown here is derived from an EMBL/GenBank/DDBJ whole genome shotgun (WGS) entry which is preliminary data.</text>
</comment>
<evidence type="ECO:0000313" key="5">
    <source>
        <dbReference type="Proteomes" id="UP000248132"/>
    </source>
</evidence>
<dbReference type="Gene3D" id="3.20.20.370">
    <property type="entry name" value="Glycoside hydrolase/deacetylase"/>
    <property type="match status" value="1"/>
</dbReference>
<evidence type="ECO:0000259" key="3">
    <source>
        <dbReference type="PROSITE" id="PS51677"/>
    </source>
</evidence>
<evidence type="ECO:0000313" key="4">
    <source>
        <dbReference type="EMBL" id="PYG89178.1"/>
    </source>
</evidence>
<dbReference type="InterPro" id="IPR011330">
    <property type="entry name" value="Glyco_hydro/deAcase_b/a-brl"/>
</dbReference>
<organism evidence="4 5">
    <name type="scientific">Ruminiclostridium sufflavum DSM 19573</name>
    <dbReference type="NCBI Taxonomy" id="1121337"/>
    <lineage>
        <taxon>Bacteria</taxon>
        <taxon>Bacillati</taxon>
        <taxon>Bacillota</taxon>
        <taxon>Clostridia</taxon>
        <taxon>Eubacteriales</taxon>
        <taxon>Oscillospiraceae</taxon>
        <taxon>Ruminiclostridium</taxon>
    </lineage>
</organism>
<dbReference type="GO" id="GO:0005975">
    <property type="term" value="P:carbohydrate metabolic process"/>
    <property type="evidence" value="ECO:0007669"/>
    <property type="project" value="InterPro"/>
</dbReference>
<dbReference type="PANTHER" id="PTHR34216:SF3">
    <property type="entry name" value="POLY-BETA-1,6-N-ACETYL-D-GLUCOSAMINE N-DEACETYLASE"/>
    <property type="match status" value="1"/>
</dbReference>
<dbReference type="RefSeq" id="WP_110461060.1">
    <property type="nucleotide sequence ID" value="NZ_QKMR01000004.1"/>
</dbReference>
<name>A0A318XPU7_9FIRM</name>
<dbReference type="PANTHER" id="PTHR34216">
    <property type="match status" value="1"/>
</dbReference>
<proteinExistence type="predicted"/>
<dbReference type="Proteomes" id="UP000248132">
    <property type="component" value="Unassembled WGS sequence"/>
</dbReference>
<dbReference type="CDD" id="cd10967">
    <property type="entry name" value="CE4_GLA_like_6s"/>
    <property type="match status" value="1"/>
</dbReference>